<feature type="transmembrane region" description="Helical" evidence="6">
    <location>
        <begin position="233"/>
        <end position="253"/>
    </location>
</feature>
<reference evidence="8" key="1">
    <citation type="journal article" date="2019" name="Int. J. Syst. Evol. Microbiol.">
        <title>The Global Catalogue of Microorganisms (GCM) 10K type strain sequencing project: providing services to taxonomists for standard genome sequencing and annotation.</title>
        <authorList>
            <consortium name="The Broad Institute Genomics Platform"/>
            <consortium name="The Broad Institute Genome Sequencing Center for Infectious Disease"/>
            <person name="Wu L."/>
            <person name="Ma J."/>
        </authorList>
    </citation>
    <scope>NUCLEOTIDE SEQUENCE [LARGE SCALE GENOMIC DNA]</scope>
    <source>
        <strain evidence="8">CGMCC 4.1469</strain>
    </source>
</reference>
<dbReference type="PANTHER" id="PTHR30250:SF11">
    <property type="entry name" value="O-ANTIGEN TRANSPORTER-RELATED"/>
    <property type="match status" value="1"/>
</dbReference>
<feature type="transmembrane region" description="Helical" evidence="6">
    <location>
        <begin position="132"/>
        <end position="149"/>
    </location>
</feature>
<feature type="transmembrane region" description="Helical" evidence="6">
    <location>
        <begin position="265"/>
        <end position="289"/>
    </location>
</feature>
<accession>A0ABW0KQR6</accession>
<evidence type="ECO:0000256" key="3">
    <source>
        <dbReference type="ARBA" id="ARBA00022692"/>
    </source>
</evidence>
<keyword evidence="5 6" id="KW-0472">Membrane</keyword>
<proteinExistence type="predicted"/>
<organism evidence="7 8">
    <name type="scientific">Prosthecobacter fluviatilis</name>
    <dbReference type="NCBI Taxonomy" id="445931"/>
    <lineage>
        <taxon>Bacteria</taxon>
        <taxon>Pseudomonadati</taxon>
        <taxon>Verrucomicrobiota</taxon>
        <taxon>Verrucomicrobiia</taxon>
        <taxon>Verrucomicrobiales</taxon>
        <taxon>Verrucomicrobiaceae</taxon>
        <taxon>Prosthecobacter</taxon>
    </lineage>
</organism>
<feature type="transmembrane region" description="Helical" evidence="6">
    <location>
        <begin position="45"/>
        <end position="70"/>
    </location>
</feature>
<comment type="caution">
    <text evidence="7">The sequence shown here is derived from an EMBL/GenBank/DDBJ whole genome shotgun (WGS) entry which is preliminary data.</text>
</comment>
<keyword evidence="3 6" id="KW-0812">Transmembrane</keyword>
<keyword evidence="2" id="KW-1003">Cell membrane</keyword>
<feature type="transmembrane region" description="Helical" evidence="6">
    <location>
        <begin position="301"/>
        <end position="320"/>
    </location>
</feature>
<evidence type="ECO:0000256" key="6">
    <source>
        <dbReference type="SAM" id="Phobius"/>
    </source>
</evidence>
<protein>
    <submittedName>
        <fullName evidence="7">Lipopolysaccharide biosynthesis protein</fullName>
    </submittedName>
</protein>
<feature type="transmembrane region" description="Helical" evidence="6">
    <location>
        <begin position="199"/>
        <end position="227"/>
    </location>
</feature>
<name>A0ABW0KQR6_9BACT</name>
<evidence type="ECO:0000313" key="8">
    <source>
        <dbReference type="Proteomes" id="UP001596052"/>
    </source>
</evidence>
<feature type="transmembrane region" description="Helical" evidence="6">
    <location>
        <begin position="90"/>
        <end position="112"/>
    </location>
</feature>
<dbReference type="InterPro" id="IPR050833">
    <property type="entry name" value="Poly_Biosynth_Transport"/>
</dbReference>
<feature type="transmembrane region" description="Helical" evidence="6">
    <location>
        <begin position="155"/>
        <end position="178"/>
    </location>
</feature>
<dbReference type="PANTHER" id="PTHR30250">
    <property type="entry name" value="PST FAMILY PREDICTED COLANIC ACID TRANSPORTER"/>
    <property type="match status" value="1"/>
</dbReference>
<dbReference type="EMBL" id="JBHSMQ010000004">
    <property type="protein sequence ID" value="MFC5455669.1"/>
    <property type="molecule type" value="Genomic_DNA"/>
</dbReference>
<evidence type="ECO:0000256" key="2">
    <source>
        <dbReference type="ARBA" id="ARBA00022475"/>
    </source>
</evidence>
<sequence>MSISQSFTRHIVPATGKSCGLLGIHLIRMFLWLSHHHNRLRLYRWSVTFGGFAVVQLLVQLLNAGAGFLLVRTLDKPDYAWFTIASSMSAALAVLADAGIIHAVTSIGGGVWQNKASLKGVVIAALRLRMKLSAFASVLVAAISIWLLLRNGAGLPASLALTLLVVAPIWHIATTSIFSGVNRLHSRARQLQVADLVPALVRAVLTAALALLGRLSPITALLAVLFAHLTQYGIVRFQVLPLLGGVAPSNVVMHTEHIWKVVQQLLPNCIFICVQGQIATWLISVFATASEVSDLGALNRLAIIFAVLAGPLAQFVFPAFARARDKKRLRAIAFALVAGTTLFSATVLIFAGWHGDWFLWILGGKYTHLQGELLLVLTGMALTNLAGYVWALNAARGWNHLAWLNIPLTLAAQTTAAFLLPLNTVAGLAWFTITTASVQCSYALLSCIRGFSHDPCSSPTPA</sequence>
<keyword evidence="4 6" id="KW-1133">Transmembrane helix</keyword>
<evidence type="ECO:0000313" key="7">
    <source>
        <dbReference type="EMBL" id="MFC5455669.1"/>
    </source>
</evidence>
<evidence type="ECO:0000256" key="1">
    <source>
        <dbReference type="ARBA" id="ARBA00004651"/>
    </source>
</evidence>
<evidence type="ECO:0000256" key="5">
    <source>
        <dbReference type="ARBA" id="ARBA00023136"/>
    </source>
</evidence>
<feature type="transmembrane region" description="Helical" evidence="6">
    <location>
        <begin position="332"/>
        <end position="353"/>
    </location>
</feature>
<feature type="transmembrane region" description="Helical" evidence="6">
    <location>
        <begin position="373"/>
        <end position="391"/>
    </location>
</feature>
<gene>
    <name evidence="7" type="ORF">ACFQDI_12445</name>
</gene>
<dbReference type="RefSeq" id="WP_377166979.1">
    <property type="nucleotide sequence ID" value="NZ_JBHSMQ010000004.1"/>
</dbReference>
<comment type="subcellular location">
    <subcellularLocation>
        <location evidence="1">Cell membrane</location>
        <topology evidence="1">Multi-pass membrane protein</topology>
    </subcellularLocation>
</comment>
<keyword evidence="8" id="KW-1185">Reference proteome</keyword>
<dbReference type="Proteomes" id="UP001596052">
    <property type="component" value="Unassembled WGS sequence"/>
</dbReference>
<evidence type="ECO:0000256" key="4">
    <source>
        <dbReference type="ARBA" id="ARBA00022989"/>
    </source>
</evidence>